<keyword evidence="2" id="KW-1185">Reference proteome</keyword>
<evidence type="ECO:0000313" key="1">
    <source>
        <dbReference type="EMBL" id="USW53821.1"/>
    </source>
</evidence>
<gene>
    <name evidence="1" type="ORF">Slin15195_G071400</name>
</gene>
<dbReference type="AlphaFoldDB" id="A0A9Q9EJI9"/>
<sequence length="258" mass="30206">MATSTTRQTPSFLVLPPELRILVYELLLHDADIETGSVPQRLDGVCKLMRRETRDLYRDTRIRTSALANFWTPFYPWVRQRRAFLQTHTPLNPVQLWSMTVPLVRNARYCALHLEAWRPVDVTLADRWHNDVPHHELVLKGEFHASSGHQRFLIARLPQGPIILNFHSRDLLIRLYISYVAAFDEAHAWLTRIAANAPHPQLPALVFRSIRFHRESYDGAVQELLEKQRQDWDQYRNQMALSLQLNALGYQGWPPRGY</sequence>
<organism evidence="1 2">
    <name type="scientific">Septoria linicola</name>
    <dbReference type="NCBI Taxonomy" id="215465"/>
    <lineage>
        <taxon>Eukaryota</taxon>
        <taxon>Fungi</taxon>
        <taxon>Dikarya</taxon>
        <taxon>Ascomycota</taxon>
        <taxon>Pezizomycotina</taxon>
        <taxon>Dothideomycetes</taxon>
        <taxon>Dothideomycetidae</taxon>
        <taxon>Mycosphaerellales</taxon>
        <taxon>Mycosphaerellaceae</taxon>
        <taxon>Septoria</taxon>
    </lineage>
</organism>
<dbReference type="Proteomes" id="UP001056384">
    <property type="component" value="Chromosome 5"/>
</dbReference>
<evidence type="ECO:0000313" key="2">
    <source>
        <dbReference type="Proteomes" id="UP001056384"/>
    </source>
</evidence>
<name>A0A9Q9EJI9_9PEZI</name>
<proteinExistence type="predicted"/>
<protein>
    <submittedName>
        <fullName evidence="1">Uncharacterized protein</fullName>
    </submittedName>
</protein>
<reference evidence="1" key="1">
    <citation type="submission" date="2022-06" db="EMBL/GenBank/DDBJ databases">
        <title>Complete genome sequences of two strains of the flax pathogen Septoria linicola.</title>
        <authorList>
            <person name="Lapalu N."/>
            <person name="Simon A."/>
            <person name="Demenou B."/>
            <person name="Paumier D."/>
            <person name="Guillot M.-P."/>
            <person name="Gout L."/>
            <person name="Valade R."/>
        </authorList>
    </citation>
    <scope>NUCLEOTIDE SEQUENCE</scope>
    <source>
        <strain evidence="1">SE15195</strain>
    </source>
</reference>
<dbReference type="EMBL" id="CP099422">
    <property type="protein sequence ID" value="USW53821.1"/>
    <property type="molecule type" value="Genomic_DNA"/>
</dbReference>
<accession>A0A9Q9EJI9</accession>